<dbReference type="Gene3D" id="3.30.300.30">
    <property type="match status" value="1"/>
</dbReference>
<evidence type="ECO:0000256" key="2">
    <source>
        <dbReference type="ARBA" id="ARBA00004117"/>
    </source>
</evidence>
<evidence type="ECO:0000256" key="10">
    <source>
        <dbReference type="ARBA" id="ARBA00023143"/>
    </source>
</evidence>
<dbReference type="NCBIfam" id="TIGR00206">
    <property type="entry name" value="fliF"/>
    <property type="match status" value="1"/>
</dbReference>
<dbReference type="PANTHER" id="PTHR30046:SF0">
    <property type="entry name" value="FLAGELLAR M-RING PROTEIN"/>
    <property type="match status" value="1"/>
</dbReference>
<dbReference type="RefSeq" id="WP_306994196.1">
    <property type="nucleotide sequence ID" value="NZ_JAUTBB010000001.1"/>
</dbReference>
<evidence type="ECO:0000256" key="4">
    <source>
        <dbReference type="ARBA" id="ARBA00007971"/>
    </source>
</evidence>
<dbReference type="EMBL" id="JAUTBB010000001">
    <property type="protein sequence ID" value="MDQ1120670.1"/>
    <property type="molecule type" value="Genomic_DNA"/>
</dbReference>
<name>A0AAW8GDY5_9GAMM</name>
<feature type="transmembrane region" description="Helical" evidence="12">
    <location>
        <begin position="391"/>
        <end position="413"/>
    </location>
</feature>
<dbReference type="GO" id="GO:0003774">
    <property type="term" value="F:cytoskeletal motor activity"/>
    <property type="evidence" value="ECO:0007669"/>
    <property type="project" value="InterPro"/>
</dbReference>
<dbReference type="InterPro" id="IPR000067">
    <property type="entry name" value="FlgMring_FliF"/>
</dbReference>
<evidence type="ECO:0000256" key="9">
    <source>
        <dbReference type="ARBA" id="ARBA00023136"/>
    </source>
</evidence>
<dbReference type="GO" id="GO:0005886">
    <property type="term" value="C:plasma membrane"/>
    <property type="evidence" value="ECO:0007669"/>
    <property type="project" value="UniProtKB-SubCell"/>
</dbReference>
<sequence length="451" mass="48091">MAGFVSSMSKRARTAFFVSIGALGLCTVLALLWLFLPSRAVLFSGLDRNTAAEIVSSLNEWKIDHRFSDDGATILVDASKVHDTRMRLVSAGIPKGGHVGFESLDSADLGITEFAQRVNFQRALQGELERTIGAIPGVNDVRVHLMIKDQGLFLDQAEQSKASVLLKLAPGTQLSDRQVQGIRGLVSAAVEGLEPASVVVVGPTGSALGHQGGVATEQADGATELAGQLEKKIRNLLASYLTPDDIGVSVDVRLATDQVHRTSERVVPLTGSEHGVLIRRQVSGAAQQAGGENPGGTQEQLEYASGTEKEEVIRRPGAIERLSVAVLLPPFVSQSQVDQLRPLMAAAVGLDTARGDTLEVRIRPPHARPQEASTLSEVAVREVKQPVSSIFLGWPLIGAVLLGGLTAGALLGVSISARRRSRQHQQVLTSDDRARLIADARHWISESTLQP</sequence>
<comment type="caution">
    <text evidence="15">The sequence shown here is derived from an EMBL/GenBank/DDBJ whole genome shotgun (WGS) entry which is preliminary data.</text>
</comment>
<keyword evidence="15" id="KW-0282">Flagellum</keyword>
<evidence type="ECO:0000256" key="8">
    <source>
        <dbReference type="ARBA" id="ARBA00022989"/>
    </source>
</evidence>
<evidence type="ECO:0000313" key="16">
    <source>
        <dbReference type="Proteomes" id="UP001234354"/>
    </source>
</evidence>
<dbReference type="InterPro" id="IPR006182">
    <property type="entry name" value="FliF_N_dom"/>
</dbReference>
<comment type="function">
    <text evidence="1">The M ring may be actively involved in energy transduction.</text>
</comment>
<organism evidence="15 16">
    <name type="scientific">Pseudoxanthomonas winnipegensis</name>
    <dbReference type="NCBI Taxonomy" id="2480810"/>
    <lineage>
        <taxon>Bacteria</taxon>
        <taxon>Pseudomonadati</taxon>
        <taxon>Pseudomonadota</taxon>
        <taxon>Gammaproteobacteria</taxon>
        <taxon>Lysobacterales</taxon>
        <taxon>Lysobacteraceae</taxon>
        <taxon>Pseudoxanthomonas</taxon>
    </lineage>
</organism>
<protein>
    <recommendedName>
        <fullName evidence="5">Flagellar M-ring protein</fullName>
    </recommendedName>
</protein>
<dbReference type="Proteomes" id="UP001234354">
    <property type="component" value="Unassembled WGS sequence"/>
</dbReference>
<keyword evidence="6" id="KW-1003">Cell membrane</keyword>
<accession>A0AAW8GDY5</accession>
<reference evidence="15" key="1">
    <citation type="submission" date="2023-07" db="EMBL/GenBank/DDBJ databases">
        <title>Functional and genomic diversity of the sorghum phyllosphere microbiome.</title>
        <authorList>
            <person name="Shade A."/>
        </authorList>
    </citation>
    <scope>NUCLEOTIDE SEQUENCE</scope>
    <source>
        <strain evidence="15">SORGH_AS_0908</strain>
    </source>
</reference>
<keyword evidence="15" id="KW-0969">Cilium</keyword>
<evidence type="ECO:0000256" key="6">
    <source>
        <dbReference type="ARBA" id="ARBA00022475"/>
    </source>
</evidence>
<evidence type="ECO:0000256" key="3">
    <source>
        <dbReference type="ARBA" id="ARBA00004651"/>
    </source>
</evidence>
<evidence type="ECO:0000259" key="14">
    <source>
        <dbReference type="Pfam" id="PF08345"/>
    </source>
</evidence>
<evidence type="ECO:0000259" key="13">
    <source>
        <dbReference type="Pfam" id="PF01514"/>
    </source>
</evidence>
<proteinExistence type="inferred from homology"/>
<feature type="domain" description="Flagellar M-ring N-terminal" evidence="13">
    <location>
        <begin position="37"/>
        <end position="208"/>
    </location>
</feature>
<feature type="domain" description="Flagellar M-ring C-terminal" evidence="14">
    <location>
        <begin position="237"/>
        <end position="361"/>
    </location>
</feature>
<keyword evidence="10" id="KW-0975">Bacterial flagellum</keyword>
<dbReference type="Pfam" id="PF01514">
    <property type="entry name" value="YscJ_FliF"/>
    <property type="match status" value="1"/>
</dbReference>
<dbReference type="AlphaFoldDB" id="A0AAW8GDY5"/>
<keyword evidence="15" id="KW-0966">Cell projection</keyword>
<evidence type="ECO:0000256" key="1">
    <source>
        <dbReference type="ARBA" id="ARBA00003820"/>
    </source>
</evidence>
<dbReference type="PRINTS" id="PR01009">
    <property type="entry name" value="FLGMRINGFLIF"/>
</dbReference>
<dbReference type="InterPro" id="IPR043427">
    <property type="entry name" value="YscJ/FliF"/>
</dbReference>
<evidence type="ECO:0000256" key="5">
    <source>
        <dbReference type="ARBA" id="ARBA00017949"/>
    </source>
</evidence>
<evidence type="ECO:0000256" key="11">
    <source>
        <dbReference type="ARBA" id="ARBA00025936"/>
    </source>
</evidence>
<evidence type="ECO:0000256" key="12">
    <source>
        <dbReference type="SAM" id="Phobius"/>
    </source>
</evidence>
<dbReference type="PANTHER" id="PTHR30046">
    <property type="entry name" value="FLAGELLAR M-RING PROTEIN"/>
    <property type="match status" value="1"/>
</dbReference>
<gene>
    <name evidence="15" type="ORF">QE383_002978</name>
</gene>
<dbReference type="GO" id="GO:0071973">
    <property type="term" value="P:bacterial-type flagellum-dependent cell motility"/>
    <property type="evidence" value="ECO:0007669"/>
    <property type="project" value="InterPro"/>
</dbReference>
<keyword evidence="9 12" id="KW-0472">Membrane</keyword>
<dbReference type="GO" id="GO:0009431">
    <property type="term" value="C:bacterial-type flagellum basal body, MS ring"/>
    <property type="evidence" value="ECO:0007669"/>
    <property type="project" value="InterPro"/>
</dbReference>
<keyword evidence="7 12" id="KW-0812">Transmembrane</keyword>
<comment type="similarity">
    <text evidence="4">Belongs to the FliF family.</text>
</comment>
<evidence type="ECO:0000313" key="15">
    <source>
        <dbReference type="EMBL" id="MDQ1120670.1"/>
    </source>
</evidence>
<comment type="subunit">
    <text evidence="11">The basal body constitutes a major portion of the flagellar organelle and consists of four rings (L,P,S, and M) mounted on a central rod. The M ring is integral to the inner membrane of the cell and may be connected to the flagellar rod via the S ring. The S (supramembrane ring) lies just distal to the M ring. The L and P rings lie in the outer membrane and the periplasmic space, respectively.</text>
</comment>
<dbReference type="Pfam" id="PF08345">
    <property type="entry name" value="YscJ_FliF_C"/>
    <property type="match status" value="1"/>
</dbReference>
<comment type="subcellular location">
    <subcellularLocation>
        <location evidence="2">Bacterial flagellum basal body</location>
    </subcellularLocation>
    <subcellularLocation>
        <location evidence="3">Cell membrane</location>
        <topology evidence="3">Multi-pass membrane protein</topology>
    </subcellularLocation>
</comment>
<evidence type="ECO:0000256" key="7">
    <source>
        <dbReference type="ARBA" id="ARBA00022692"/>
    </source>
</evidence>
<dbReference type="InterPro" id="IPR013556">
    <property type="entry name" value="Flag_M-ring_C"/>
</dbReference>
<dbReference type="InterPro" id="IPR045851">
    <property type="entry name" value="AMP-bd_C_sf"/>
</dbReference>
<keyword evidence="8 12" id="KW-1133">Transmembrane helix</keyword>